<dbReference type="InterPro" id="IPR052895">
    <property type="entry name" value="HetReg/Transcr_Mod"/>
</dbReference>
<accession>A0A8H3UZY6</accession>
<dbReference type="Pfam" id="PF06985">
    <property type="entry name" value="HET"/>
    <property type="match status" value="1"/>
</dbReference>
<evidence type="ECO:0000259" key="1">
    <source>
        <dbReference type="Pfam" id="PF06985"/>
    </source>
</evidence>
<evidence type="ECO:0000313" key="2">
    <source>
        <dbReference type="EMBL" id="KAE9978870.1"/>
    </source>
</evidence>
<organism evidence="2 3">
    <name type="scientific">Venturia inaequalis</name>
    <name type="common">Apple scab fungus</name>
    <dbReference type="NCBI Taxonomy" id="5025"/>
    <lineage>
        <taxon>Eukaryota</taxon>
        <taxon>Fungi</taxon>
        <taxon>Dikarya</taxon>
        <taxon>Ascomycota</taxon>
        <taxon>Pezizomycotina</taxon>
        <taxon>Dothideomycetes</taxon>
        <taxon>Pleosporomycetidae</taxon>
        <taxon>Venturiales</taxon>
        <taxon>Venturiaceae</taxon>
        <taxon>Venturia</taxon>
    </lineage>
</organism>
<dbReference type="AlphaFoldDB" id="A0A8H3UZY6"/>
<sequence>MANSSTHPNFDYASVPLPSPESIRLLSVQHTESTNETTGETTRGTEFSLVAFALDDAPPFHAVSYVWGSNTRDRSLTLASGHTLWITENLEIALKDVLEHCSEGYLWIDQLCINQDNELEKNVQVPLMGRIYSQSYETLIFIAPVESPLLGELLRSYKSYRVQFDAQEDDATPPDATQRKNMTWNPDVHYGHYQAVMMLNDKPWFRRAWVVQEFVLSQRHKFLIAGEFLEIGDLEDFFADCGDVVYRSERLGFPEGMERSDIYPSIGVGNAAIRIATILDPEDAGQTGNLIYYLDKLASKSLVSDQRDLVYAFLGLQNAFDIHVDYGLTAEQVFITSARAIIAQSHSLAFLGYSKRTFVKGRDEEHRRELLPSWVPDWRIGQSTYPFEHLRGIEPSSNFSASQGRLLREVPNGVQGHLHTCGRVIDKVELRSQHHYNLCYYDKKDETRLIKVLLAEGCYRSDVSWSYNDHEPQILREFGDLKKRISLEADSIFHEKSTISTSRTLFKGIGDRYGLATTNIQVGDLICILHGSSVPMILRGLSNNTYQFIGQCYFEDCMHGEAVTWDEDDADEFVLV</sequence>
<proteinExistence type="predicted"/>
<feature type="domain" description="Heterokaryon incompatibility" evidence="1">
    <location>
        <begin position="60"/>
        <end position="213"/>
    </location>
</feature>
<reference evidence="2 3" key="1">
    <citation type="submission" date="2019-07" db="EMBL/GenBank/DDBJ databases">
        <title>Venturia inaequalis Genome Resource.</title>
        <authorList>
            <person name="Lichtner F.J."/>
        </authorList>
    </citation>
    <scope>NUCLEOTIDE SEQUENCE [LARGE SCALE GENOMIC DNA]</scope>
    <source>
        <strain evidence="2 3">DMI_063113</strain>
    </source>
</reference>
<name>A0A8H3UZY6_VENIN</name>
<gene>
    <name evidence="2" type="ORF">EG327_007208</name>
</gene>
<protein>
    <recommendedName>
        <fullName evidence="1">Heterokaryon incompatibility domain-containing protein</fullName>
    </recommendedName>
</protein>
<dbReference type="Pfam" id="PF26639">
    <property type="entry name" value="Het-6_barrel"/>
    <property type="match status" value="1"/>
</dbReference>
<dbReference type="EMBL" id="WNWR01000429">
    <property type="protein sequence ID" value="KAE9978870.1"/>
    <property type="molecule type" value="Genomic_DNA"/>
</dbReference>
<dbReference type="PANTHER" id="PTHR24148:SF73">
    <property type="entry name" value="HET DOMAIN PROTEIN (AFU_ORTHOLOGUE AFUA_8G01020)"/>
    <property type="match status" value="1"/>
</dbReference>
<comment type="caution">
    <text evidence="2">The sequence shown here is derived from an EMBL/GenBank/DDBJ whole genome shotgun (WGS) entry which is preliminary data.</text>
</comment>
<dbReference type="PANTHER" id="PTHR24148">
    <property type="entry name" value="ANKYRIN REPEAT DOMAIN-CONTAINING PROTEIN 39 HOMOLOG-RELATED"/>
    <property type="match status" value="1"/>
</dbReference>
<evidence type="ECO:0000313" key="3">
    <source>
        <dbReference type="Proteomes" id="UP000490939"/>
    </source>
</evidence>
<keyword evidence="3" id="KW-1185">Reference proteome</keyword>
<dbReference type="Proteomes" id="UP000490939">
    <property type="component" value="Unassembled WGS sequence"/>
</dbReference>
<dbReference type="InterPro" id="IPR010730">
    <property type="entry name" value="HET"/>
</dbReference>